<dbReference type="InterPro" id="IPR019734">
    <property type="entry name" value="TPR_rpt"/>
</dbReference>
<dbReference type="InterPro" id="IPR051685">
    <property type="entry name" value="Ycf3/AcsC/BcsC/TPR_MFPF"/>
</dbReference>
<evidence type="ECO:0000313" key="6">
    <source>
        <dbReference type="EMBL" id="PCO05434.1"/>
    </source>
</evidence>
<feature type="signal peptide" evidence="5">
    <location>
        <begin position="1"/>
        <end position="34"/>
    </location>
</feature>
<evidence type="ECO:0008006" key="8">
    <source>
        <dbReference type="Google" id="ProtNLM"/>
    </source>
</evidence>
<dbReference type="Pfam" id="PF14559">
    <property type="entry name" value="TPR_19"/>
    <property type="match status" value="2"/>
</dbReference>
<keyword evidence="5" id="KW-0732">Signal</keyword>
<gene>
    <name evidence="6" type="ORF">AWR36_005240</name>
</gene>
<keyword evidence="7" id="KW-1185">Reference proteome</keyword>
<feature type="compositionally biased region" description="Low complexity" evidence="4">
    <location>
        <begin position="41"/>
        <end position="58"/>
    </location>
</feature>
<dbReference type="PROSITE" id="PS50005">
    <property type="entry name" value="TPR"/>
    <property type="match status" value="1"/>
</dbReference>
<keyword evidence="1" id="KW-0677">Repeat</keyword>
<dbReference type="Pfam" id="PF13432">
    <property type="entry name" value="TPR_16"/>
    <property type="match status" value="3"/>
</dbReference>
<dbReference type="EMBL" id="LRFG02000002">
    <property type="protein sequence ID" value="PCO05434.1"/>
    <property type="molecule type" value="Genomic_DNA"/>
</dbReference>
<sequence>MRPVLPALRPQGPSLTSAAMLLLGSLLASSCAQQQPDNESALLPEAPPATEQPQAAKPGAESEPRPAQVASEAPQTPPEESSPVRPFPIETLYTLLVAEVAGNREQFDVALANYYHQAQSTRDAGIAARATRIARFLNARRAALRSAQLWAELEPDEPEAQLTATAELTLAGELDPALVHAEKALELGGDAPLQSLAATAVSNPKLVERITPEFRRLAEKYPNNGEAALAHAMMLRAAEQYDAALAIVRRVKEQHPTMLDAPLLESHLLADLEREDEALALLEQMVATYPQETRIRLQYARLLVSRDLEQAQEQFTTLVEQRPGDGNLILSLALIRMESDDFAAAEPLLEKLLTLGQHESAAHFYLGTIAEQARDPLRAAAHYRKVEPGNDYMQAITRGTELLAAVGKSNENQQWFAELRQRHPEQSEHFFVIEANLLRKYDRAPDALTLLDRALEQHPGSGRLIYVQSLIHEQQGNVEAFEKGVRQLLARDPDNATLLNALGYKLLDDDSRLEEALQLITRALELEPDDPAIIDSMGWVQYRLGNHAEAIRYLEQALEKLPDHEIAAHLGEVLWMQGNRERAMQVWQQGLEINPDSEIIPAAMDRLKNMKPLEQHVSD</sequence>
<evidence type="ECO:0000313" key="7">
    <source>
        <dbReference type="Proteomes" id="UP000218427"/>
    </source>
</evidence>
<dbReference type="Gene3D" id="1.25.40.10">
    <property type="entry name" value="Tetratricopeptide repeat domain"/>
    <property type="match status" value="2"/>
</dbReference>
<name>A0ABX4I1J2_9GAMM</name>
<evidence type="ECO:0000256" key="2">
    <source>
        <dbReference type="ARBA" id="ARBA00022803"/>
    </source>
</evidence>
<feature type="repeat" description="TPR" evidence="3">
    <location>
        <begin position="564"/>
        <end position="597"/>
    </location>
</feature>
<feature type="region of interest" description="Disordered" evidence="4">
    <location>
        <begin position="33"/>
        <end position="85"/>
    </location>
</feature>
<dbReference type="Proteomes" id="UP000218427">
    <property type="component" value="Unassembled WGS sequence"/>
</dbReference>
<keyword evidence="2 3" id="KW-0802">TPR repeat</keyword>
<dbReference type="SMART" id="SM00028">
    <property type="entry name" value="TPR"/>
    <property type="match status" value="7"/>
</dbReference>
<evidence type="ECO:0000256" key="3">
    <source>
        <dbReference type="PROSITE-ProRule" id="PRU00339"/>
    </source>
</evidence>
<accession>A0ABX4I1J2</accession>
<organism evidence="6 7">
    <name type="scientific">Microbulbifer flavimaris</name>
    <dbReference type="NCBI Taxonomy" id="1781068"/>
    <lineage>
        <taxon>Bacteria</taxon>
        <taxon>Pseudomonadati</taxon>
        <taxon>Pseudomonadota</taxon>
        <taxon>Gammaproteobacteria</taxon>
        <taxon>Cellvibrionales</taxon>
        <taxon>Microbulbiferaceae</taxon>
        <taxon>Microbulbifer</taxon>
    </lineage>
</organism>
<dbReference type="SUPFAM" id="SSF48452">
    <property type="entry name" value="TPR-like"/>
    <property type="match status" value="2"/>
</dbReference>
<proteinExistence type="predicted"/>
<comment type="caution">
    <text evidence="6">The sequence shown here is derived from an EMBL/GenBank/DDBJ whole genome shotgun (WGS) entry which is preliminary data.</text>
</comment>
<dbReference type="InterPro" id="IPR011990">
    <property type="entry name" value="TPR-like_helical_dom_sf"/>
</dbReference>
<dbReference type="PANTHER" id="PTHR44943:SF8">
    <property type="entry name" value="TPR REPEAT-CONTAINING PROTEIN MJ0263"/>
    <property type="match status" value="1"/>
</dbReference>
<evidence type="ECO:0000256" key="4">
    <source>
        <dbReference type="SAM" id="MobiDB-lite"/>
    </source>
</evidence>
<evidence type="ECO:0000256" key="1">
    <source>
        <dbReference type="ARBA" id="ARBA00022737"/>
    </source>
</evidence>
<dbReference type="PANTHER" id="PTHR44943">
    <property type="entry name" value="CELLULOSE SYNTHASE OPERON PROTEIN C"/>
    <property type="match status" value="1"/>
</dbReference>
<reference evidence="6" key="1">
    <citation type="submission" date="2017-08" db="EMBL/GenBank/DDBJ databases">
        <title>Microbulbifer marisrubri sp. nov., a halophilic alphaproteobacterium isolated from marine sediment of the Yellow Sea, China.</title>
        <authorList>
            <person name="Zhang G."/>
            <person name="Xiong Q."/>
        </authorList>
    </citation>
    <scope>NUCLEOTIDE SEQUENCE [LARGE SCALE GENOMIC DNA]</scope>
    <source>
        <strain evidence="6">WRN-8</strain>
    </source>
</reference>
<feature type="chain" id="PRO_5046994564" description="Tetratricopeptide repeat protein" evidence="5">
    <location>
        <begin position="35"/>
        <end position="619"/>
    </location>
</feature>
<protein>
    <recommendedName>
        <fullName evidence="8">Tetratricopeptide repeat protein</fullName>
    </recommendedName>
</protein>
<evidence type="ECO:0000256" key="5">
    <source>
        <dbReference type="SAM" id="SignalP"/>
    </source>
</evidence>
<dbReference type="PROSITE" id="PS51257">
    <property type="entry name" value="PROKAR_LIPOPROTEIN"/>
    <property type="match status" value="1"/>
</dbReference>